<dbReference type="EMBL" id="JBHTBJ010000034">
    <property type="protein sequence ID" value="MFC7278529.1"/>
    <property type="molecule type" value="Genomic_DNA"/>
</dbReference>
<dbReference type="Proteomes" id="UP001596548">
    <property type="component" value="Unassembled WGS sequence"/>
</dbReference>
<feature type="region of interest" description="Disordered" evidence="1">
    <location>
        <begin position="1"/>
        <end position="25"/>
    </location>
</feature>
<evidence type="ECO:0000256" key="1">
    <source>
        <dbReference type="SAM" id="MobiDB-lite"/>
    </source>
</evidence>
<gene>
    <name evidence="3" type="ORF">ACFQS1_31510</name>
</gene>
<reference evidence="4" key="1">
    <citation type="journal article" date="2019" name="Int. J. Syst. Evol. Microbiol.">
        <title>The Global Catalogue of Microorganisms (GCM) 10K type strain sequencing project: providing services to taxonomists for standard genome sequencing and annotation.</title>
        <authorList>
            <consortium name="The Broad Institute Genomics Platform"/>
            <consortium name="The Broad Institute Genome Sequencing Center for Infectious Disease"/>
            <person name="Wu L."/>
            <person name="Ma J."/>
        </authorList>
    </citation>
    <scope>NUCLEOTIDE SEQUENCE [LARGE SCALE GENOMIC DNA]</scope>
    <source>
        <strain evidence="4">XZYJT-10</strain>
    </source>
</reference>
<evidence type="ECO:0008006" key="5">
    <source>
        <dbReference type="Google" id="ProtNLM"/>
    </source>
</evidence>
<accession>A0ABW2HZD4</accession>
<evidence type="ECO:0000313" key="4">
    <source>
        <dbReference type="Proteomes" id="UP001596548"/>
    </source>
</evidence>
<dbReference type="RefSeq" id="WP_378975455.1">
    <property type="nucleotide sequence ID" value="NZ_JBHTBJ010000034.1"/>
</dbReference>
<feature type="transmembrane region" description="Helical" evidence="2">
    <location>
        <begin position="31"/>
        <end position="55"/>
    </location>
</feature>
<name>A0ABW2HZD4_9ACTN</name>
<sequence length="173" mass="18430">MQPQEPMPGAAPAPRPAAPSGRKTPNRRMRLILAMMAGLVGLLCLGGVGVAVSLYDEATKIDRASPDQVTSSFLRAYLLDRDDQEASLYTCKSGAELGQIAVLRNDMVGREKKFGTTVTASWESLTITGSTVSVDLVIAGLLNGQQISSHSESWSFGLVDEDGWRVCSASKLS</sequence>
<feature type="compositionally biased region" description="Pro residues" evidence="1">
    <location>
        <begin position="1"/>
        <end position="17"/>
    </location>
</feature>
<protein>
    <recommendedName>
        <fullName evidence="5">Nuclear transport factor 2 family protein</fullName>
    </recommendedName>
</protein>
<proteinExistence type="predicted"/>
<keyword evidence="4" id="KW-1185">Reference proteome</keyword>
<comment type="caution">
    <text evidence="3">The sequence shown here is derived from an EMBL/GenBank/DDBJ whole genome shotgun (WGS) entry which is preliminary data.</text>
</comment>
<keyword evidence="2" id="KW-1133">Transmembrane helix</keyword>
<keyword evidence="2" id="KW-0812">Transmembrane</keyword>
<evidence type="ECO:0000256" key="2">
    <source>
        <dbReference type="SAM" id="Phobius"/>
    </source>
</evidence>
<keyword evidence="2" id="KW-0472">Membrane</keyword>
<evidence type="ECO:0000313" key="3">
    <source>
        <dbReference type="EMBL" id="MFC7278529.1"/>
    </source>
</evidence>
<organism evidence="3 4">
    <name type="scientific">Paractinoplanes rhizophilus</name>
    <dbReference type="NCBI Taxonomy" id="1416877"/>
    <lineage>
        <taxon>Bacteria</taxon>
        <taxon>Bacillati</taxon>
        <taxon>Actinomycetota</taxon>
        <taxon>Actinomycetes</taxon>
        <taxon>Micromonosporales</taxon>
        <taxon>Micromonosporaceae</taxon>
        <taxon>Paractinoplanes</taxon>
    </lineage>
</organism>